<dbReference type="GO" id="GO:0016829">
    <property type="term" value="F:lyase activity"/>
    <property type="evidence" value="ECO:0007669"/>
    <property type="project" value="UniProtKB-KW"/>
</dbReference>
<dbReference type="Pfam" id="PF07977">
    <property type="entry name" value="FabA"/>
    <property type="match status" value="1"/>
</dbReference>
<evidence type="ECO:0000313" key="4">
    <source>
        <dbReference type="Proteomes" id="UP000029585"/>
    </source>
</evidence>
<reference evidence="3 4" key="1">
    <citation type="submission" date="2011-08" db="EMBL/GenBank/DDBJ databases">
        <title>The Genome Sequence of Clostridium orbiscindens 1_3_50AFAA.</title>
        <authorList>
            <consortium name="The Broad Institute Genome Sequencing Platform"/>
            <person name="Earl A."/>
            <person name="Ward D."/>
            <person name="Feldgarden M."/>
            <person name="Gevers D."/>
            <person name="Daigneault M."/>
            <person name="Strauss J."/>
            <person name="Allen-Vercoe E."/>
            <person name="Young S.K."/>
            <person name="Zeng Q."/>
            <person name="Gargeya S."/>
            <person name="Fitzgerald M."/>
            <person name="Haas B."/>
            <person name="Abouelleil A."/>
            <person name="Alvarado L."/>
            <person name="Arachchi H.M."/>
            <person name="Berlin A."/>
            <person name="Brown A."/>
            <person name="Chapman S.B."/>
            <person name="Chen Z."/>
            <person name="Dunbar C."/>
            <person name="Freedman E."/>
            <person name="Gearin G."/>
            <person name="Gellesch M."/>
            <person name="Goldberg J."/>
            <person name="Griggs A."/>
            <person name="Gujja S."/>
            <person name="Heiman D."/>
            <person name="Howarth C."/>
            <person name="Larson L."/>
            <person name="Lui A."/>
            <person name="MacDonald P.J.P."/>
            <person name="Montmayeur A."/>
            <person name="Murphy C."/>
            <person name="Neiman D."/>
            <person name="Pearson M."/>
            <person name="Priest M."/>
            <person name="Roberts A."/>
            <person name="Saif S."/>
            <person name="Shea T."/>
            <person name="Shenoy N."/>
            <person name="Sisk P."/>
            <person name="Stolte C."/>
            <person name="Sykes S."/>
            <person name="Wortman J."/>
            <person name="Nusbaum C."/>
            <person name="Birren B."/>
        </authorList>
    </citation>
    <scope>NUCLEOTIDE SEQUENCE [LARGE SCALE GENOMIC DNA]</scope>
    <source>
        <strain evidence="3 4">1_3_50AFAA</strain>
    </source>
</reference>
<dbReference type="SUPFAM" id="SSF54637">
    <property type="entry name" value="Thioesterase/thiol ester dehydrase-isomerase"/>
    <property type="match status" value="1"/>
</dbReference>
<sequence length="240" mass="26266">MADRRQIGVRYCGGCNPRYDRVALVKRIGGFFPEAEFVTAQAGVKYPAVLVVCGCPSRCANVSDLAVPAGRLIYLSGWEELLPAKEKLAEALKGQQARSLTHEEVLDILPHREPMLFIDTVSRLVPGEEAVASFRARPELPCFAGHFPGTPVLPGVYTIEAAAQAADILMMTTERYAGTLPLFMGVREATFRRKILPGDTLEIHVSLLEEKAERAIAACRGQVFVEGVLAADLELRLAFR</sequence>
<organism evidence="3 4">
    <name type="scientific">Flavonifractor plautii 1_3_50AFAA</name>
    <dbReference type="NCBI Taxonomy" id="742738"/>
    <lineage>
        <taxon>Bacteria</taxon>
        <taxon>Bacillati</taxon>
        <taxon>Bacillota</taxon>
        <taxon>Clostridia</taxon>
        <taxon>Eubacteriales</taxon>
        <taxon>Oscillospiraceae</taxon>
        <taxon>Flavonifractor</taxon>
    </lineage>
</organism>
<dbReference type="RefSeq" id="WP_044942486.1">
    <property type="nucleotide sequence ID" value="NZ_KN174165.1"/>
</dbReference>
<comment type="caution">
    <text evidence="3">The sequence shown here is derived from an EMBL/GenBank/DDBJ whole genome shotgun (WGS) entry which is preliminary data.</text>
</comment>
<name>A0A096B4W3_FLAPL</name>
<dbReference type="PANTHER" id="PTHR30272">
    <property type="entry name" value="3-HYDROXYACYL-[ACYL-CARRIER-PROTEIN] DEHYDRATASE"/>
    <property type="match status" value="1"/>
</dbReference>
<dbReference type="eggNOG" id="COG0764">
    <property type="taxonomic scope" value="Bacteria"/>
</dbReference>
<dbReference type="HOGENOM" id="CLU_1137609_0_0_9"/>
<evidence type="ECO:0000256" key="2">
    <source>
        <dbReference type="ARBA" id="ARBA00023239"/>
    </source>
</evidence>
<keyword evidence="2" id="KW-0456">Lyase</keyword>
<gene>
    <name evidence="3" type="ORF">HMPREF9460_03145</name>
</gene>
<dbReference type="NCBIfam" id="NF000582">
    <property type="entry name" value="PRK00006.1"/>
    <property type="match status" value="1"/>
</dbReference>
<dbReference type="Gene3D" id="3.10.129.10">
    <property type="entry name" value="Hotdog Thioesterase"/>
    <property type="match status" value="1"/>
</dbReference>
<dbReference type="PANTHER" id="PTHR30272:SF1">
    <property type="entry name" value="3-HYDROXYACYL-[ACYL-CARRIER-PROTEIN] DEHYDRATASE"/>
    <property type="match status" value="1"/>
</dbReference>
<keyword evidence="4" id="KW-1185">Reference proteome</keyword>
<dbReference type="InterPro" id="IPR029069">
    <property type="entry name" value="HotDog_dom_sf"/>
</dbReference>
<evidence type="ECO:0000313" key="3">
    <source>
        <dbReference type="EMBL" id="KGF54105.1"/>
    </source>
</evidence>
<evidence type="ECO:0000256" key="1">
    <source>
        <dbReference type="ARBA" id="ARBA00009174"/>
    </source>
</evidence>
<comment type="similarity">
    <text evidence="1">Belongs to the thioester dehydratase family. FabZ subfamily.</text>
</comment>
<accession>A0A096B4W3</accession>
<dbReference type="InterPro" id="IPR013114">
    <property type="entry name" value="FabA_FabZ"/>
</dbReference>
<dbReference type="EMBL" id="ADLO01000095">
    <property type="protein sequence ID" value="KGF54105.1"/>
    <property type="molecule type" value="Genomic_DNA"/>
</dbReference>
<dbReference type="PATRIC" id="fig|742738.3.peg.3235"/>
<proteinExistence type="inferred from homology"/>
<dbReference type="CDD" id="cd01288">
    <property type="entry name" value="FabZ"/>
    <property type="match status" value="1"/>
</dbReference>
<dbReference type="Proteomes" id="UP000029585">
    <property type="component" value="Unassembled WGS sequence"/>
</dbReference>
<evidence type="ECO:0008006" key="5">
    <source>
        <dbReference type="Google" id="ProtNLM"/>
    </source>
</evidence>
<dbReference type="AlphaFoldDB" id="A0A096B4W3"/>
<protein>
    <recommendedName>
        <fullName evidence="5">Beta-hydroxyacyl-(Acyl-carrier-protein) dehydratase FabZ</fullName>
    </recommendedName>
</protein>